<keyword evidence="5" id="KW-0325">Glycoprotein</keyword>
<dbReference type="SUPFAM" id="SSF49899">
    <property type="entry name" value="Concanavalin A-like lectins/glucanases"/>
    <property type="match status" value="1"/>
</dbReference>
<dbReference type="Gene3D" id="2.60.120.200">
    <property type="match status" value="1"/>
</dbReference>
<dbReference type="Pfam" id="PF00354">
    <property type="entry name" value="Pentaxin"/>
    <property type="match status" value="1"/>
</dbReference>
<dbReference type="SMART" id="SM00159">
    <property type="entry name" value="PTX"/>
    <property type="match status" value="1"/>
</dbReference>
<accession>A0AAD8CS71</accession>
<dbReference type="InterPro" id="IPR051360">
    <property type="entry name" value="Neuronal_Pentraxin_Related"/>
</dbReference>
<proteinExistence type="predicted"/>
<evidence type="ECO:0000313" key="8">
    <source>
        <dbReference type="EMBL" id="KAK1155721.1"/>
    </source>
</evidence>
<dbReference type="AlphaFoldDB" id="A0AAD8CS71"/>
<dbReference type="PANTHER" id="PTHR19277:SF163">
    <property type="entry name" value="ADHESION G-PROTEIN COUPLED RECEPTOR D2-LIKE ISOFORM X1"/>
    <property type="match status" value="1"/>
</dbReference>
<dbReference type="InterPro" id="IPR001759">
    <property type="entry name" value="PTX_dom"/>
</dbReference>
<dbReference type="InterPro" id="IPR013320">
    <property type="entry name" value="ConA-like_dom_sf"/>
</dbReference>
<dbReference type="PRINTS" id="PR00895">
    <property type="entry name" value="PENTAXIN"/>
</dbReference>
<dbReference type="EMBL" id="JAGXEW010000029">
    <property type="protein sequence ID" value="KAK1155721.1"/>
    <property type="molecule type" value="Genomic_DNA"/>
</dbReference>
<keyword evidence="9" id="KW-1185">Reference proteome</keyword>
<keyword evidence="4" id="KW-1015">Disulfide bond</keyword>
<keyword evidence="2" id="KW-0479">Metal-binding</keyword>
<evidence type="ECO:0000256" key="2">
    <source>
        <dbReference type="ARBA" id="ARBA00022723"/>
    </source>
</evidence>
<dbReference type="PANTHER" id="PTHR19277">
    <property type="entry name" value="PENTRAXIN"/>
    <property type="match status" value="1"/>
</dbReference>
<dbReference type="GO" id="GO:0046872">
    <property type="term" value="F:metal ion binding"/>
    <property type="evidence" value="ECO:0007669"/>
    <property type="project" value="UniProtKB-KW"/>
</dbReference>
<keyword evidence="3" id="KW-0106">Calcium</keyword>
<protein>
    <submittedName>
        <fullName evidence="8">Adhesion G-protein coupled receptor D2-like</fullName>
    </submittedName>
</protein>
<evidence type="ECO:0000313" key="9">
    <source>
        <dbReference type="Proteomes" id="UP001230051"/>
    </source>
</evidence>
<name>A0AAD8CS71_ACIOX</name>
<organism evidence="8 9">
    <name type="scientific">Acipenser oxyrinchus oxyrinchus</name>
    <dbReference type="NCBI Taxonomy" id="40147"/>
    <lineage>
        <taxon>Eukaryota</taxon>
        <taxon>Metazoa</taxon>
        <taxon>Chordata</taxon>
        <taxon>Craniata</taxon>
        <taxon>Vertebrata</taxon>
        <taxon>Euteleostomi</taxon>
        <taxon>Actinopterygii</taxon>
        <taxon>Chondrostei</taxon>
        <taxon>Acipenseriformes</taxon>
        <taxon>Acipenseridae</taxon>
        <taxon>Acipenser</taxon>
    </lineage>
</organism>
<evidence type="ECO:0000256" key="3">
    <source>
        <dbReference type="ARBA" id="ARBA00022837"/>
    </source>
</evidence>
<evidence type="ECO:0000256" key="1">
    <source>
        <dbReference type="ARBA" id="ARBA00001913"/>
    </source>
</evidence>
<reference evidence="8" key="1">
    <citation type="submission" date="2022-02" db="EMBL/GenBank/DDBJ databases">
        <title>Atlantic sturgeon de novo genome assembly.</title>
        <authorList>
            <person name="Stock M."/>
            <person name="Klopp C."/>
            <person name="Guiguen Y."/>
            <person name="Cabau C."/>
            <person name="Parinello H."/>
            <person name="Santidrian Yebra-Pimentel E."/>
            <person name="Kuhl H."/>
            <person name="Dirks R.P."/>
            <person name="Guessner J."/>
            <person name="Wuertz S."/>
            <person name="Du K."/>
            <person name="Schartl M."/>
        </authorList>
    </citation>
    <scope>NUCLEOTIDE SEQUENCE</scope>
    <source>
        <strain evidence="8">STURGEONOMICS-FGT-2020</strain>
        <tissue evidence="8">Whole blood</tissue>
    </source>
</reference>
<keyword evidence="8" id="KW-0675">Receptor</keyword>
<dbReference type="Proteomes" id="UP001230051">
    <property type="component" value="Unassembled WGS sequence"/>
</dbReference>
<dbReference type="PROSITE" id="PS51828">
    <property type="entry name" value="PTX_2"/>
    <property type="match status" value="1"/>
</dbReference>
<evidence type="ECO:0000256" key="5">
    <source>
        <dbReference type="ARBA" id="ARBA00023180"/>
    </source>
</evidence>
<sequence>MSDNDALVPALVSATAAQQEVTRVQQETKRQHEALLLEAREEHLAIMRNLEQWPACGRRGGSCLALALQVSAGTSCPGSCVDYEFREPGGGGPAGFRLFAGQDLAHCGETDLVLQWHWLQAVHKGVQGYLSTEDVGLIAVRPSRQACGVHGQGSQLLSRYSPPVMELVLQAQVCRLIGTSASWEHRNISEDLQLSQTVLQTPDGVFEYVNVSLDFRHAERYCRQQFSLLPNDTSQDDLESTKKLLLAMGVSDPVWLRDSSAHTLGHPWFTAGQNSPLLLPILMFQEITHTKYAKVELHFPALSEITVCAWVQWDNKSQGVSTVFSYAEPFFINAFQLRGQTDEHGNINMALIVRGHHTPYKTLLRNDGEWHHLCVTWQKAKGIWAIYIDREKGNSGSGLYASNDINGDGMFIIGQDQDTLGGTFNEAFCGNITALNIWNKSLSEEQVAGVSPCSMIMQNQLFHWDVTKITIEATVGRSLMKFVCPGKVL</sequence>
<evidence type="ECO:0000256" key="4">
    <source>
        <dbReference type="ARBA" id="ARBA00023157"/>
    </source>
</evidence>
<comment type="caution">
    <text evidence="6">Lacks conserved residue(s) required for the propagation of feature annotation.</text>
</comment>
<comment type="caution">
    <text evidence="8">The sequence shown here is derived from an EMBL/GenBank/DDBJ whole genome shotgun (WGS) entry which is preliminary data.</text>
</comment>
<evidence type="ECO:0000259" key="7">
    <source>
        <dbReference type="PROSITE" id="PS51828"/>
    </source>
</evidence>
<gene>
    <name evidence="8" type="primary">ADGRD2</name>
    <name evidence="8" type="ORF">AOXY_G26547</name>
</gene>
<evidence type="ECO:0000256" key="6">
    <source>
        <dbReference type="PROSITE-ProRule" id="PRU01172"/>
    </source>
</evidence>
<comment type="cofactor">
    <cofactor evidence="1">
        <name>Ca(2+)</name>
        <dbReference type="ChEBI" id="CHEBI:29108"/>
    </cofactor>
</comment>
<feature type="domain" description="Pentraxin (PTX)" evidence="7">
    <location>
        <begin position="278"/>
        <end position="484"/>
    </location>
</feature>